<accession>A0A0F7HLU0</accession>
<gene>
    <name evidence="1" type="ORF">AAT16_08915</name>
    <name evidence="2" type="ORF">SAMN05216235_2680</name>
</gene>
<dbReference type="OrthoDB" id="2389317at2"/>
<protein>
    <recommendedName>
        <fullName evidence="5">YokE-like PH domain-containing protein</fullName>
    </recommendedName>
</protein>
<reference evidence="1 3" key="1">
    <citation type="journal article" date="2015" name="Int. J. Syst. Evol. Microbiol.">
        <title>Complete genome sequence of Salinicoccus halodurans H3B36, isolated from the Qaidam Basin in China.</title>
        <authorList>
            <person name="Jiang K."/>
            <person name="Xue Y."/>
            <person name="Ma Y."/>
        </authorList>
    </citation>
    <scope>NUCLEOTIDE SEQUENCE [LARGE SCALE GENOMIC DNA]</scope>
    <source>
        <strain evidence="1 3">H3B36</strain>
    </source>
</reference>
<evidence type="ECO:0000313" key="4">
    <source>
        <dbReference type="Proteomes" id="UP000183090"/>
    </source>
</evidence>
<keyword evidence="3" id="KW-1185">Reference proteome</keyword>
<proteinExistence type="predicted"/>
<evidence type="ECO:0008006" key="5">
    <source>
        <dbReference type="Google" id="ProtNLM"/>
    </source>
</evidence>
<evidence type="ECO:0000313" key="3">
    <source>
        <dbReference type="Proteomes" id="UP000034029"/>
    </source>
</evidence>
<organism evidence="2 4">
    <name type="scientific">Salinicoccus halodurans</name>
    <dbReference type="NCBI Taxonomy" id="407035"/>
    <lineage>
        <taxon>Bacteria</taxon>
        <taxon>Bacillati</taxon>
        <taxon>Bacillota</taxon>
        <taxon>Bacilli</taxon>
        <taxon>Bacillales</taxon>
        <taxon>Staphylococcaceae</taxon>
        <taxon>Salinicoccus</taxon>
    </lineage>
</organism>
<dbReference type="RefSeq" id="WP_046790525.1">
    <property type="nucleotide sequence ID" value="NZ_CP011366.1"/>
</dbReference>
<name>A0A0F7HLU0_9STAP</name>
<sequence length="169" mass="19984">MFSYHEINLHLDEIALPKPLSEITGKLDDFKGYELNFLIKAEKYLFDHLEYESYKSKVIHCIGTCRFNLTQVGLYLLMEDEIIFVHTSALKLDEDNQQWSLNVYPFKEIVSFEFNDGCYSSDDYNSGVLFIRLKNKTGTVRSKTIRNINPNHFGCMRDFHEKMQENRYI</sequence>
<dbReference type="Proteomes" id="UP000034029">
    <property type="component" value="Chromosome"/>
</dbReference>
<dbReference type="KEGG" id="shv:AAT16_08915"/>
<dbReference type="Proteomes" id="UP000183090">
    <property type="component" value="Unassembled WGS sequence"/>
</dbReference>
<reference evidence="3" key="2">
    <citation type="submission" date="2015-04" db="EMBL/GenBank/DDBJ databases">
        <title>Complete genome sequence of Salinicoccus halodurans strain H3B36, isolated from the Qaidam basin of China.</title>
        <authorList>
            <person name="Ma Y."/>
            <person name="Jiang K."/>
            <person name="Xue Y."/>
        </authorList>
    </citation>
    <scope>NUCLEOTIDE SEQUENCE [LARGE SCALE GENOMIC DNA]</scope>
    <source>
        <strain evidence="3">H3B36</strain>
    </source>
</reference>
<dbReference type="EMBL" id="CP011366">
    <property type="protein sequence ID" value="AKG74343.1"/>
    <property type="molecule type" value="Genomic_DNA"/>
</dbReference>
<evidence type="ECO:0000313" key="2">
    <source>
        <dbReference type="EMBL" id="SFK94772.1"/>
    </source>
</evidence>
<dbReference type="EMBL" id="FOTB01000006">
    <property type="protein sequence ID" value="SFK94772.1"/>
    <property type="molecule type" value="Genomic_DNA"/>
</dbReference>
<reference evidence="2 4" key="3">
    <citation type="submission" date="2016-10" db="EMBL/GenBank/DDBJ databases">
        <authorList>
            <person name="Varghese N."/>
            <person name="Submissions S."/>
        </authorList>
    </citation>
    <scope>NUCLEOTIDE SEQUENCE [LARGE SCALE GENOMIC DNA]</scope>
    <source>
        <strain evidence="2 4">CGMCC 1.6501</strain>
    </source>
</reference>
<dbReference type="AlphaFoldDB" id="A0A0F7HLU0"/>
<evidence type="ECO:0000313" key="1">
    <source>
        <dbReference type="EMBL" id="AKG74343.1"/>
    </source>
</evidence>